<dbReference type="PANTHER" id="PTHR12969">
    <property type="entry name" value="NGD5/OSM-6/IFT52"/>
    <property type="match status" value="1"/>
</dbReference>
<dbReference type="InterPro" id="IPR043744">
    <property type="entry name" value="DUF5689"/>
</dbReference>
<protein>
    <recommendedName>
        <fullName evidence="2">DUF5689 domain-containing protein</fullName>
    </recommendedName>
</protein>
<evidence type="ECO:0000256" key="1">
    <source>
        <dbReference type="SAM" id="MobiDB-lite"/>
    </source>
</evidence>
<evidence type="ECO:0000313" key="3">
    <source>
        <dbReference type="EMBL" id="TCP29791.1"/>
    </source>
</evidence>
<dbReference type="InterPro" id="IPR029062">
    <property type="entry name" value="Class_I_gatase-like"/>
</dbReference>
<dbReference type="InterPro" id="IPR058094">
    <property type="entry name" value="Ig-like_OmpL47-like"/>
</dbReference>
<accession>A0A4R2P726</accession>
<evidence type="ECO:0000313" key="4">
    <source>
        <dbReference type="Proteomes" id="UP000295416"/>
    </source>
</evidence>
<organism evidence="3 4">
    <name type="scientific">Scopulibacillus darangshiensis</name>
    <dbReference type="NCBI Taxonomy" id="442528"/>
    <lineage>
        <taxon>Bacteria</taxon>
        <taxon>Bacillati</taxon>
        <taxon>Bacillota</taxon>
        <taxon>Bacilli</taxon>
        <taxon>Bacillales</taxon>
        <taxon>Sporolactobacillaceae</taxon>
        <taxon>Scopulibacillus</taxon>
    </lineage>
</organism>
<name>A0A4R2P726_9BACL</name>
<dbReference type="RefSeq" id="WP_132745385.1">
    <property type="nucleotide sequence ID" value="NZ_SLXK01000008.1"/>
</dbReference>
<dbReference type="Gene3D" id="3.30.1920.20">
    <property type="match status" value="1"/>
</dbReference>
<reference evidence="3 4" key="1">
    <citation type="submission" date="2019-03" db="EMBL/GenBank/DDBJ databases">
        <title>Genomic Encyclopedia of Type Strains, Phase IV (KMG-IV): sequencing the most valuable type-strain genomes for metagenomic binning, comparative biology and taxonomic classification.</title>
        <authorList>
            <person name="Goeker M."/>
        </authorList>
    </citation>
    <scope>NUCLEOTIDE SEQUENCE [LARGE SCALE GENOMIC DNA]</scope>
    <source>
        <strain evidence="3 4">DSM 19377</strain>
    </source>
</reference>
<evidence type="ECO:0000259" key="2">
    <source>
        <dbReference type="Pfam" id="PF18942"/>
    </source>
</evidence>
<proteinExistence type="predicted"/>
<dbReference type="EMBL" id="SLXK01000008">
    <property type="protein sequence ID" value="TCP29791.1"/>
    <property type="molecule type" value="Genomic_DNA"/>
</dbReference>
<dbReference type="InterPro" id="IPR039975">
    <property type="entry name" value="IFT52"/>
</dbReference>
<gene>
    <name evidence="3" type="ORF">EV207_10883</name>
</gene>
<feature type="domain" description="DUF5689" evidence="2">
    <location>
        <begin position="554"/>
        <end position="723"/>
    </location>
</feature>
<comment type="caution">
    <text evidence="3">The sequence shown here is derived from an EMBL/GenBank/DDBJ whole genome shotgun (WGS) entry which is preliminary data.</text>
</comment>
<feature type="region of interest" description="Disordered" evidence="1">
    <location>
        <begin position="366"/>
        <end position="394"/>
    </location>
</feature>
<dbReference type="Pfam" id="PF18942">
    <property type="entry name" value="DUF5689"/>
    <property type="match status" value="1"/>
</dbReference>
<dbReference type="NCBIfam" id="NF047446">
    <property type="entry name" value="barrel_OmpL47"/>
    <property type="match status" value="1"/>
</dbReference>
<dbReference type="Proteomes" id="UP000295416">
    <property type="component" value="Unassembled WGS sequence"/>
</dbReference>
<dbReference type="AlphaFoldDB" id="A0A4R2P726"/>
<keyword evidence="4" id="KW-1185">Reference proteome</keyword>
<dbReference type="PANTHER" id="PTHR12969:SF7">
    <property type="entry name" value="INTRAFLAGELLAR TRANSPORT PROTEIN 52 HOMOLOG"/>
    <property type="match status" value="1"/>
</dbReference>
<dbReference type="SUPFAM" id="SSF52317">
    <property type="entry name" value="Class I glutamine amidotransferase-like"/>
    <property type="match status" value="1"/>
</dbReference>
<feature type="compositionally biased region" description="Basic and acidic residues" evidence="1">
    <location>
        <begin position="314"/>
        <end position="325"/>
    </location>
</feature>
<sequence length="907" mass="98734">MKTSALKRWSVICYTFVLIFSLSVWNEPQQAEAATSATVQSSSAGITADDPAPFIEPTVVNEHAGQKVLFDNTHGQTAGAADWVINGGFSDFAHGLADDGYYVKELRKTTPIIYDDLKDYNVLVIGEANIPYKASEQAALLKYVQNGGSIFFIADHYNADRNKNRWDASEVFNGYRRGAFDNPAKGMGEKESASAAMQDVESSDWLADNFGVRFRYNAIGDVTANQVVSPDESLGITEGVDTVAMHAGSTLAILDPHHAKGIVYLPQTDQVWSHAVDQGVYDGGGKAEGPFAAISKVGGGKAAFIGDSSPVEDATPKYLREDTGEPKTTYDGFKEQNDAGLLVNMVEWLSEKESYTSFDGKVTLDKPTSLHDFEQPENSTEPEPEPWAAPEPGYKWWDPSTFKPGSYGSDEEAANPVYSFVHQAELPGNEQVFKIRVAADNLAPLAAVDDLKVGLYLPGGEQIGKFSLDGKNWPSNYGYSSPFAMVSGATGHAARELYVKIKADKLGRANLRLKQGSKTLYTESVTVSNVPVEPLPGDGDGVIDLVDIKDARSGHIGDLFKVKGVISTEPGIFGAQGFYLQDDTGGIYVFQRQTGFHAGDKVAVTGKLDEFNGELELSSPVIQKQGTTGVPNGEVVNEINEANQGQIVTLKGVTIQDIQKADNYGSVELTAVKGGYSVLVRIDNRIGLDYDHFPYQNGNILNITGASSQFKGTYQLKPRGENDLEFADGKAPVTTATVTCDNLSGGSCLDHASVTLNAKDDMSGIEKLEFKLNGSEWTTYQSPVTLNASGTLLFGSTDKAGNVEETKTLNVTVTTVDFNVLEQWIDNASLKPKGLKRAFKAHLHLAERHQARAEAYGLNSKKGRKEWSLRNKILHHDLQKVMRLSNRHIDNESRHDLQLIFKHLINQ</sequence>
<dbReference type="CDD" id="cd04486">
    <property type="entry name" value="YhcR_OBF_like"/>
    <property type="match status" value="1"/>
</dbReference>
<feature type="region of interest" description="Disordered" evidence="1">
    <location>
        <begin position="313"/>
        <end position="333"/>
    </location>
</feature>
<dbReference type="OrthoDB" id="9801679at2"/>